<sequence length="103" mass="12379">MAEHSGVLRTFKRLVQPFYWPSMYQFVQEYVTRCDICQKTQIETFARRITSTISHSMSSAIKVEPKKILDMRWIKAKKFVEERLVKWKLLPIEDAIWEDIKLL</sequence>
<comment type="caution">
    <text evidence="1">The sequence shown here is derived from an EMBL/GenBank/DDBJ whole genome shotgun (WGS) entry which is preliminary data.</text>
</comment>
<proteinExistence type="predicted"/>
<name>A0ACC1Y6L0_MELAZ</name>
<evidence type="ECO:0000313" key="1">
    <source>
        <dbReference type="EMBL" id="KAJ4718872.1"/>
    </source>
</evidence>
<protein>
    <submittedName>
        <fullName evidence="1">Transposon Ty3 gag-pol polyprotein</fullName>
    </submittedName>
</protein>
<gene>
    <name evidence="1" type="ORF">OWV82_010504</name>
</gene>
<organism evidence="1 2">
    <name type="scientific">Melia azedarach</name>
    <name type="common">Chinaberry tree</name>
    <dbReference type="NCBI Taxonomy" id="155640"/>
    <lineage>
        <taxon>Eukaryota</taxon>
        <taxon>Viridiplantae</taxon>
        <taxon>Streptophyta</taxon>
        <taxon>Embryophyta</taxon>
        <taxon>Tracheophyta</taxon>
        <taxon>Spermatophyta</taxon>
        <taxon>Magnoliopsida</taxon>
        <taxon>eudicotyledons</taxon>
        <taxon>Gunneridae</taxon>
        <taxon>Pentapetalae</taxon>
        <taxon>rosids</taxon>
        <taxon>malvids</taxon>
        <taxon>Sapindales</taxon>
        <taxon>Meliaceae</taxon>
        <taxon>Melia</taxon>
    </lineage>
</organism>
<keyword evidence="2" id="KW-1185">Reference proteome</keyword>
<dbReference type="EMBL" id="CM051398">
    <property type="protein sequence ID" value="KAJ4718872.1"/>
    <property type="molecule type" value="Genomic_DNA"/>
</dbReference>
<accession>A0ACC1Y6L0</accession>
<evidence type="ECO:0000313" key="2">
    <source>
        <dbReference type="Proteomes" id="UP001164539"/>
    </source>
</evidence>
<dbReference type="Proteomes" id="UP001164539">
    <property type="component" value="Chromosome 5"/>
</dbReference>
<reference evidence="1 2" key="1">
    <citation type="journal article" date="2023" name="Science">
        <title>Complex scaffold remodeling in plant triterpene biosynthesis.</title>
        <authorList>
            <person name="De La Pena R."/>
            <person name="Hodgson H."/>
            <person name="Liu J.C."/>
            <person name="Stephenson M.J."/>
            <person name="Martin A.C."/>
            <person name="Owen C."/>
            <person name="Harkess A."/>
            <person name="Leebens-Mack J."/>
            <person name="Jimenez L.E."/>
            <person name="Osbourn A."/>
            <person name="Sattely E.S."/>
        </authorList>
    </citation>
    <scope>NUCLEOTIDE SEQUENCE [LARGE SCALE GENOMIC DNA]</scope>
    <source>
        <strain evidence="2">cv. JPN11</strain>
        <tissue evidence="1">Leaf</tissue>
    </source>
</reference>